<dbReference type="InterPro" id="IPR011009">
    <property type="entry name" value="Kinase-like_dom_sf"/>
</dbReference>
<proteinExistence type="predicted"/>
<sequence>MAAGLEAEKAVPVTEVQDHSRQRDLFNLAGIAHDEAHFDKMVVLVTRHGCDPNARNTAANYHYTPMHQAAVAGNIESLAVLIGLGGNVNVFDGAEYSPMHRACSHAKYQSVALLIAFGADVVLPGRHGNTPLHVAAFMESSRCLGVILASGKAELERRNGPEHNATALMRAVEGGTLRCVKALVKAGADLFATRVWPSRAEVARVKAAGGKLPTPIEETASDLANRLGDGPIAGYLAQQMRTRTDGKAAFEAFQDMREERAAAAASEADAAAKAQAAADLLAEAARGGEAVASGDDAANEPRQAGPDSMPLGAGLHYSGPRALRSGRTASAAVRGEGGEASDVSEIYELSEAAKEQRRRQQSLRPGEALFGGNVASDATMREREGLAPRAVDRGASLAEVLTEEAVAAFLAKHASGVAALQAALDSRAAETGPVADAPSKPGSPARTARGDAPGFSPAPQGIPADETCATRGGPVGAGVAAGRGARDSYQDCLGAEEGPTQGGQPGAKPAHPNPRASRNYEPRPSAGPASDVAEGFVTGSVLARAPSAGTAYSAVLGEPDEAANDQPAAPAAGAAGAALSAPGASVSGAGAMTAGTAASAGTPVAEAGSRAATAFVPSPLAYRPVTGSFKMVRFHPTEDKDDGAQRRMQELDDEAARLGLARTWSSAASRGCVSPVLSPVGAGAPLEASASAVSSIGSPTHAPLMATFSSASSAFGSNPFSSPRPGFAGACTPQARADMASKLDAASSLLQGAESFWASSTPQAGGPDLVRAMSGDSELVAAAARAEEGGSSAESSAAAANAAAAAAAEEEEASSPEPTVPSPAAGAGHPDRAAHPTGLSRMLSPAASAGSATTGPSLSPVRTAFVRALSEAKPLDTDGAIPRVDVSQLLFRESDVMGEGKDKEVFKGWVQPEDGGELLPVAIAKLKSANASKTKEHGFMEALAGCPGVSQLVAWAVDKHYNYYAFVFAQYGDLAQQANRVGQAVRADWSRRVAPALVRSTAAKAMELLRTSAAATGPPRAEAPGARSSLDCYASAGIEPRHDPTLAGADASDIDRAAMQAVLSLGAEAIEPVVASLRSCAREVQRACEAWTEPVWLDSGVMSAPSVFGRVMPATAALVVSPTVLLQGCLQAARGLLAISDLGAIHGDFAARNVLVLEMQEHAPFADASRFRVAVSDFGMSLWVTTEESVVPREAPDGMPMRWQSPEVFRSKKFSAKGDVWSWAVMCWELLTLGAGPFLDRDFPHTECFSNEGKPLGINAAAAYGVEGTAPLFLDDAVREAQNAQAKGRGRRWAPSAVTYGQPRLRLGRPGIGVTSSAAAAARIERMRLDGADDAAIAAAAAAATASHPWIPNDMWSLMQQCWAEAPAMRPSFRAVVAEMEGIVAGLHKGR</sequence>
<gene>
    <name evidence="4" type="ORF">CROE0942_LOCUS18168</name>
</gene>
<dbReference type="SMART" id="SM00248">
    <property type="entry name" value="ANK"/>
    <property type="match status" value="4"/>
</dbReference>
<dbReference type="PANTHER" id="PTHR24416:SF600">
    <property type="entry name" value="PDGF- AND VEGF-RECEPTOR RELATED, ISOFORM J"/>
    <property type="match status" value="1"/>
</dbReference>
<feature type="region of interest" description="Disordered" evidence="2">
    <location>
        <begin position="291"/>
        <end position="341"/>
    </location>
</feature>
<dbReference type="InterPro" id="IPR002110">
    <property type="entry name" value="Ankyrin_rpt"/>
</dbReference>
<dbReference type="InterPro" id="IPR036770">
    <property type="entry name" value="Ankyrin_rpt-contain_sf"/>
</dbReference>
<evidence type="ECO:0000313" key="4">
    <source>
        <dbReference type="EMBL" id="CAD8573785.1"/>
    </source>
</evidence>
<evidence type="ECO:0000256" key="1">
    <source>
        <dbReference type="PROSITE-ProRule" id="PRU00023"/>
    </source>
</evidence>
<feature type="repeat" description="ANK" evidence="1">
    <location>
        <begin position="163"/>
        <end position="195"/>
    </location>
</feature>
<keyword evidence="1" id="KW-0040">ANK repeat</keyword>
<dbReference type="InterPro" id="IPR000719">
    <property type="entry name" value="Prot_kinase_dom"/>
</dbReference>
<feature type="domain" description="Protein kinase" evidence="3">
    <location>
        <begin position="891"/>
        <end position="1383"/>
    </location>
</feature>
<dbReference type="GO" id="GO:0004714">
    <property type="term" value="F:transmembrane receptor protein tyrosine kinase activity"/>
    <property type="evidence" value="ECO:0007669"/>
    <property type="project" value="TreeGrafter"/>
</dbReference>
<dbReference type="PROSITE" id="PS50088">
    <property type="entry name" value="ANK_REPEAT"/>
    <property type="match status" value="2"/>
</dbReference>
<feature type="region of interest" description="Disordered" evidence="2">
    <location>
        <begin position="490"/>
        <end position="532"/>
    </location>
</feature>
<dbReference type="PROSITE" id="PS50011">
    <property type="entry name" value="PROTEIN_KINASE_DOM"/>
    <property type="match status" value="1"/>
</dbReference>
<dbReference type="GO" id="GO:0005524">
    <property type="term" value="F:ATP binding"/>
    <property type="evidence" value="ECO:0007669"/>
    <property type="project" value="InterPro"/>
</dbReference>
<feature type="compositionally biased region" description="Low complexity" evidence="2">
    <location>
        <begin position="843"/>
        <end position="857"/>
    </location>
</feature>
<dbReference type="Gene3D" id="1.10.510.10">
    <property type="entry name" value="Transferase(Phosphotransferase) domain 1"/>
    <property type="match status" value="1"/>
</dbReference>
<protein>
    <recommendedName>
        <fullName evidence="3">Protein kinase domain-containing protein</fullName>
    </recommendedName>
</protein>
<feature type="repeat" description="ANK" evidence="1">
    <location>
        <begin position="61"/>
        <end position="93"/>
    </location>
</feature>
<name>A0A7S0PJQ6_CAFRO</name>
<dbReference type="SUPFAM" id="SSF48403">
    <property type="entry name" value="Ankyrin repeat"/>
    <property type="match status" value="1"/>
</dbReference>
<dbReference type="InterPro" id="IPR001245">
    <property type="entry name" value="Ser-Thr/Tyr_kinase_cat_dom"/>
</dbReference>
<feature type="compositionally biased region" description="Low complexity" evidence="2">
    <location>
        <begin position="783"/>
        <end position="807"/>
    </location>
</feature>
<dbReference type="GO" id="GO:0043235">
    <property type="term" value="C:receptor complex"/>
    <property type="evidence" value="ECO:0007669"/>
    <property type="project" value="TreeGrafter"/>
</dbReference>
<reference evidence="4" key="1">
    <citation type="submission" date="2021-01" db="EMBL/GenBank/DDBJ databases">
        <authorList>
            <person name="Corre E."/>
            <person name="Pelletier E."/>
            <person name="Niang G."/>
            <person name="Scheremetjew M."/>
            <person name="Finn R."/>
            <person name="Kale V."/>
            <person name="Holt S."/>
            <person name="Cochrane G."/>
            <person name="Meng A."/>
            <person name="Brown T."/>
            <person name="Cohen L."/>
        </authorList>
    </citation>
    <scope>NUCLEOTIDE SEQUENCE</scope>
    <source>
        <strain evidence="4">E4-10</strain>
    </source>
</reference>
<feature type="region of interest" description="Disordered" evidence="2">
    <location>
        <begin position="431"/>
        <end position="470"/>
    </location>
</feature>
<dbReference type="Gene3D" id="1.25.40.20">
    <property type="entry name" value="Ankyrin repeat-containing domain"/>
    <property type="match status" value="2"/>
</dbReference>
<evidence type="ECO:0000256" key="2">
    <source>
        <dbReference type="SAM" id="MobiDB-lite"/>
    </source>
</evidence>
<feature type="region of interest" description="Disordered" evidence="2">
    <location>
        <begin position="356"/>
        <end position="376"/>
    </location>
</feature>
<dbReference type="SUPFAM" id="SSF56112">
    <property type="entry name" value="Protein kinase-like (PK-like)"/>
    <property type="match status" value="1"/>
</dbReference>
<dbReference type="Pfam" id="PF07714">
    <property type="entry name" value="PK_Tyr_Ser-Thr"/>
    <property type="match status" value="1"/>
</dbReference>
<dbReference type="GO" id="GO:0005886">
    <property type="term" value="C:plasma membrane"/>
    <property type="evidence" value="ECO:0007669"/>
    <property type="project" value="TreeGrafter"/>
</dbReference>
<dbReference type="GO" id="GO:0007169">
    <property type="term" value="P:cell surface receptor protein tyrosine kinase signaling pathway"/>
    <property type="evidence" value="ECO:0007669"/>
    <property type="project" value="TreeGrafter"/>
</dbReference>
<feature type="region of interest" description="Disordered" evidence="2">
    <location>
        <begin position="783"/>
        <end position="857"/>
    </location>
</feature>
<dbReference type="PANTHER" id="PTHR24416">
    <property type="entry name" value="TYROSINE-PROTEIN KINASE RECEPTOR"/>
    <property type="match status" value="1"/>
</dbReference>
<dbReference type="PROSITE" id="PS50297">
    <property type="entry name" value="ANK_REP_REGION"/>
    <property type="match status" value="1"/>
</dbReference>
<organism evidence="4">
    <name type="scientific">Cafeteria roenbergensis</name>
    <name type="common">Marine flagellate</name>
    <dbReference type="NCBI Taxonomy" id="33653"/>
    <lineage>
        <taxon>Eukaryota</taxon>
        <taxon>Sar</taxon>
        <taxon>Stramenopiles</taxon>
        <taxon>Bigyra</taxon>
        <taxon>Opalozoa</taxon>
        <taxon>Bicosoecida</taxon>
        <taxon>Cafeteriaceae</taxon>
        <taxon>Cafeteria</taxon>
    </lineage>
</organism>
<dbReference type="InterPro" id="IPR050122">
    <property type="entry name" value="RTK"/>
</dbReference>
<accession>A0A7S0PJQ6</accession>
<dbReference type="Pfam" id="PF12796">
    <property type="entry name" value="Ank_2"/>
    <property type="match status" value="1"/>
</dbReference>
<evidence type="ECO:0000259" key="3">
    <source>
        <dbReference type="PROSITE" id="PS50011"/>
    </source>
</evidence>
<dbReference type="EMBL" id="HBET01026866">
    <property type="protein sequence ID" value="CAD8573785.1"/>
    <property type="molecule type" value="Transcribed_RNA"/>
</dbReference>